<reference evidence="2" key="1">
    <citation type="submission" date="2021-02" db="EMBL/GenBank/DDBJ databases">
        <authorList>
            <person name="Nowell W R."/>
        </authorList>
    </citation>
    <scope>NUCLEOTIDE SEQUENCE</scope>
</reference>
<name>A0A814GW87_ADIRI</name>
<evidence type="ECO:0000256" key="1">
    <source>
        <dbReference type="SAM" id="SignalP"/>
    </source>
</evidence>
<protein>
    <submittedName>
        <fullName evidence="2">Uncharacterized protein</fullName>
    </submittedName>
</protein>
<comment type="caution">
    <text evidence="2">The sequence shown here is derived from an EMBL/GenBank/DDBJ whole genome shotgun (WGS) entry which is preliminary data.</text>
</comment>
<proteinExistence type="predicted"/>
<sequence length="93" mass="10606">MPTFVQLICIQLLLLIISHQVLTKPTDTDSFDALVNAHRNLRPSRAAVDGNFDDMWTEEDDYETFRQHILPKLAKRRAKANLAGLWGVPTKFA</sequence>
<dbReference type="AlphaFoldDB" id="A0A814GW87"/>
<feature type="chain" id="PRO_5032351431" evidence="1">
    <location>
        <begin position="24"/>
        <end position="93"/>
    </location>
</feature>
<organism evidence="2 3">
    <name type="scientific">Adineta ricciae</name>
    <name type="common">Rotifer</name>
    <dbReference type="NCBI Taxonomy" id="249248"/>
    <lineage>
        <taxon>Eukaryota</taxon>
        <taxon>Metazoa</taxon>
        <taxon>Spiralia</taxon>
        <taxon>Gnathifera</taxon>
        <taxon>Rotifera</taxon>
        <taxon>Eurotatoria</taxon>
        <taxon>Bdelloidea</taxon>
        <taxon>Adinetida</taxon>
        <taxon>Adinetidae</taxon>
        <taxon>Adineta</taxon>
    </lineage>
</organism>
<dbReference type="EMBL" id="CAJNOR010000766">
    <property type="protein sequence ID" value="CAF1001941.1"/>
    <property type="molecule type" value="Genomic_DNA"/>
</dbReference>
<accession>A0A814GW87</accession>
<keyword evidence="3" id="KW-1185">Reference proteome</keyword>
<dbReference type="Proteomes" id="UP000663828">
    <property type="component" value="Unassembled WGS sequence"/>
</dbReference>
<keyword evidence="1" id="KW-0732">Signal</keyword>
<evidence type="ECO:0000313" key="3">
    <source>
        <dbReference type="Proteomes" id="UP000663828"/>
    </source>
</evidence>
<feature type="signal peptide" evidence="1">
    <location>
        <begin position="1"/>
        <end position="23"/>
    </location>
</feature>
<gene>
    <name evidence="2" type="ORF">XAT740_LOCUS13252</name>
</gene>
<evidence type="ECO:0000313" key="2">
    <source>
        <dbReference type="EMBL" id="CAF1001941.1"/>
    </source>
</evidence>